<dbReference type="InterPro" id="IPR007219">
    <property type="entry name" value="XnlR_reg_dom"/>
</dbReference>
<proteinExistence type="predicted"/>
<keyword evidence="3" id="KW-0805">Transcription regulation</keyword>
<comment type="subcellular location">
    <subcellularLocation>
        <location evidence="1">Nucleus</location>
    </subcellularLocation>
</comment>
<accession>A0AA43TSR7</accession>
<sequence>MGLHRAVKSSFNPIEEETRKRIFWCVRKLDTYVGALLGLPQMLSDDDIDQEYPIEVDDECITEDQILPMPVGRVSLMAGFNAHTRIVAILSKTVKYIYPIKGKKAGKSDSYIVSHAKIREIERDLQAWMENLPECFRPGGEVPHEFVRIQHLLRMAYAHIEMFLYRPFLHYVSQDIQAKSLDQRQMKKRALLNGSYWFYMYSTFFAIISLVFYVLENPGSSTSAEVLKDAHEGKDTLAELASKSLAADRCSRHLADLFEQLPERLKGARTKTASSKKRPKEQKSLGMQSAPDLNNSTTGLSNPPRRPNTSPLRRANWQQPPMSFNAVNTTMDPAYSQVSRDSFAPTAAGSIHSPQNPLFLHTPIHDLSSVMFPSGDPFVYPNQPMTALEDRQHIKQEQPVQQDVFGPESSNAFDHVSAPAYAGVPAYNILPSSQPGGFVPQQGLSMSTDGQAISNAPPSRPLPGWVPQQQQMGRESQPLDLDQLFGEDWGGWMNQGYR</sequence>
<evidence type="ECO:0000256" key="8">
    <source>
        <dbReference type="SAM" id="Phobius"/>
    </source>
</evidence>
<evidence type="ECO:0000313" key="10">
    <source>
        <dbReference type="EMBL" id="MDI1486888.1"/>
    </source>
</evidence>
<evidence type="ECO:0000256" key="7">
    <source>
        <dbReference type="SAM" id="MobiDB-lite"/>
    </source>
</evidence>
<keyword evidence="11" id="KW-1185">Reference proteome</keyword>
<keyword evidence="6" id="KW-0539">Nucleus</keyword>
<dbReference type="GO" id="GO:0008270">
    <property type="term" value="F:zinc ion binding"/>
    <property type="evidence" value="ECO:0007669"/>
    <property type="project" value="InterPro"/>
</dbReference>
<organism evidence="10 11">
    <name type="scientific">Ramalina farinacea</name>
    <dbReference type="NCBI Taxonomy" id="258253"/>
    <lineage>
        <taxon>Eukaryota</taxon>
        <taxon>Fungi</taxon>
        <taxon>Dikarya</taxon>
        <taxon>Ascomycota</taxon>
        <taxon>Pezizomycotina</taxon>
        <taxon>Lecanoromycetes</taxon>
        <taxon>OSLEUM clade</taxon>
        <taxon>Lecanoromycetidae</taxon>
        <taxon>Lecanorales</taxon>
        <taxon>Lecanorineae</taxon>
        <taxon>Ramalinaceae</taxon>
        <taxon>Ramalina</taxon>
    </lineage>
</organism>
<evidence type="ECO:0000256" key="5">
    <source>
        <dbReference type="ARBA" id="ARBA00023163"/>
    </source>
</evidence>
<protein>
    <submittedName>
        <fullName evidence="10">Gypsy retrotransposon integrase-like protein 1</fullName>
    </submittedName>
</protein>
<name>A0AA43TSR7_9LECA</name>
<reference evidence="10" key="1">
    <citation type="journal article" date="2023" name="Genome Biol. Evol.">
        <title>First Whole Genome Sequence and Flow Cytometry Genome Size Data for the Lichen-Forming Fungus Ramalina farinacea (Ascomycota).</title>
        <authorList>
            <person name="Llewellyn T."/>
            <person name="Mian S."/>
            <person name="Hill R."/>
            <person name="Leitch I.J."/>
            <person name="Gaya E."/>
        </authorList>
    </citation>
    <scope>NUCLEOTIDE SEQUENCE</scope>
    <source>
        <strain evidence="10">LIQ254RAFAR</strain>
    </source>
</reference>
<feature type="region of interest" description="Disordered" evidence="7">
    <location>
        <begin position="448"/>
        <end position="475"/>
    </location>
</feature>
<comment type="caution">
    <text evidence="10">The sequence shown here is derived from an EMBL/GenBank/DDBJ whole genome shotgun (WGS) entry which is preliminary data.</text>
</comment>
<feature type="domain" description="Xylanolytic transcriptional activator regulatory" evidence="9">
    <location>
        <begin position="1"/>
        <end position="128"/>
    </location>
</feature>
<dbReference type="AlphaFoldDB" id="A0AA43TSR7"/>
<feature type="compositionally biased region" description="Polar residues" evidence="7">
    <location>
        <begin position="448"/>
        <end position="457"/>
    </location>
</feature>
<dbReference type="CDD" id="cd12148">
    <property type="entry name" value="fungal_TF_MHR"/>
    <property type="match status" value="1"/>
</dbReference>
<dbReference type="PANTHER" id="PTHR47540:SF1">
    <property type="entry name" value="ACTIVATOR OF STRESS GENES 1-RELATED"/>
    <property type="match status" value="1"/>
</dbReference>
<dbReference type="GO" id="GO:0005634">
    <property type="term" value="C:nucleus"/>
    <property type="evidence" value="ECO:0007669"/>
    <property type="project" value="UniProtKB-SubCell"/>
</dbReference>
<dbReference type="Pfam" id="PF04082">
    <property type="entry name" value="Fungal_trans"/>
    <property type="match status" value="1"/>
</dbReference>
<evidence type="ECO:0000313" key="11">
    <source>
        <dbReference type="Proteomes" id="UP001161017"/>
    </source>
</evidence>
<gene>
    <name evidence="10" type="primary">GIN1_2</name>
    <name evidence="10" type="ORF">OHK93_006150</name>
</gene>
<dbReference type="GO" id="GO:0045944">
    <property type="term" value="P:positive regulation of transcription by RNA polymerase II"/>
    <property type="evidence" value="ECO:0007669"/>
    <property type="project" value="TreeGrafter"/>
</dbReference>
<dbReference type="GO" id="GO:0006351">
    <property type="term" value="P:DNA-templated transcription"/>
    <property type="evidence" value="ECO:0007669"/>
    <property type="project" value="InterPro"/>
</dbReference>
<dbReference type="Proteomes" id="UP001161017">
    <property type="component" value="Unassembled WGS sequence"/>
</dbReference>
<keyword evidence="2" id="KW-0862">Zinc</keyword>
<feature type="transmembrane region" description="Helical" evidence="8">
    <location>
        <begin position="196"/>
        <end position="215"/>
    </location>
</feature>
<keyword evidence="8" id="KW-0472">Membrane</keyword>
<keyword evidence="5" id="KW-0804">Transcription</keyword>
<evidence type="ECO:0000259" key="9">
    <source>
        <dbReference type="Pfam" id="PF04082"/>
    </source>
</evidence>
<keyword evidence="4" id="KW-0238">DNA-binding</keyword>
<dbReference type="PANTHER" id="PTHR47540">
    <property type="entry name" value="THIAMINE REPRESSIBLE GENES REGULATORY PROTEIN THI5"/>
    <property type="match status" value="1"/>
</dbReference>
<keyword evidence="8" id="KW-1133">Transmembrane helix</keyword>
<dbReference type="InterPro" id="IPR051711">
    <property type="entry name" value="Stress_Response_Reg"/>
</dbReference>
<evidence type="ECO:0000256" key="2">
    <source>
        <dbReference type="ARBA" id="ARBA00022833"/>
    </source>
</evidence>
<evidence type="ECO:0000256" key="4">
    <source>
        <dbReference type="ARBA" id="ARBA00023125"/>
    </source>
</evidence>
<keyword evidence="8" id="KW-0812">Transmembrane</keyword>
<feature type="compositionally biased region" description="Polar residues" evidence="7">
    <location>
        <begin position="285"/>
        <end position="318"/>
    </location>
</feature>
<dbReference type="EMBL" id="JAPUFD010000004">
    <property type="protein sequence ID" value="MDI1486888.1"/>
    <property type="molecule type" value="Genomic_DNA"/>
</dbReference>
<evidence type="ECO:0000256" key="3">
    <source>
        <dbReference type="ARBA" id="ARBA00023015"/>
    </source>
</evidence>
<evidence type="ECO:0000256" key="6">
    <source>
        <dbReference type="ARBA" id="ARBA00023242"/>
    </source>
</evidence>
<evidence type="ECO:0000256" key="1">
    <source>
        <dbReference type="ARBA" id="ARBA00004123"/>
    </source>
</evidence>
<dbReference type="GO" id="GO:0043565">
    <property type="term" value="F:sequence-specific DNA binding"/>
    <property type="evidence" value="ECO:0007669"/>
    <property type="project" value="TreeGrafter"/>
</dbReference>
<feature type="region of interest" description="Disordered" evidence="7">
    <location>
        <begin position="265"/>
        <end position="318"/>
    </location>
</feature>